<dbReference type="Pfam" id="PF00067">
    <property type="entry name" value="p450"/>
    <property type="match status" value="1"/>
</dbReference>
<evidence type="ECO:0000256" key="1">
    <source>
        <dbReference type="ARBA" id="ARBA00004370"/>
    </source>
</evidence>
<dbReference type="AlphaFoldDB" id="A0AAP0IE31"/>
<dbReference type="PRINTS" id="PR00385">
    <property type="entry name" value="P450"/>
</dbReference>
<comment type="cofactor">
    <cofactor evidence="13">
        <name>heme</name>
        <dbReference type="ChEBI" id="CHEBI:30413"/>
    </cofactor>
</comment>
<dbReference type="GO" id="GO:0005506">
    <property type="term" value="F:iron ion binding"/>
    <property type="evidence" value="ECO:0007669"/>
    <property type="project" value="InterPro"/>
</dbReference>
<dbReference type="Gene3D" id="1.10.630.10">
    <property type="entry name" value="Cytochrome P450"/>
    <property type="match status" value="1"/>
</dbReference>
<evidence type="ECO:0000313" key="17">
    <source>
        <dbReference type="Proteomes" id="UP001420932"/>
    </source>
</evidence>
<comment type="pathway">
    <text evidence="2">Hormone biosynthesis.</text>
</comment>
<keyword evidence="5" id="KW-1133">Transmembrane helix</keyword>
<keyword evidence="6 13" id="KW-0408">Iron</keyword>
<proteinExistence type="inferred from homology"/>
<comment type="catalytic activity">
    <reaction evidence="9">
        <text>campesterol + reduced [NADPH--hemoprotein reductase] + O2 = (22S)-22-hydroxycampesterol + oxidized [NADPH--hemoprotein reductase] + H2O + H(+)</text>
        <dbReference type="Rhea" id="RHEA:69835"/>
        <dbReference type="Rhea" id="RHEA-COMP:11964"/>
        <dbReference type="Rhea" id="RHEA-COMP:11965"/>
        <dbReference type="ChEBI" id="CHEBI:15377"/>
        <dbReference type="ChEBI" id="CHEBI:15378"/>
        <dbReference type="ChEBI" id="CHEBI:15379"/>
        <dbReference type="ChEBI" id="CHEBI:28623"/>
        <dbReference type="ChEBI" id="CHEBI:57618"/>
        <dbReference type="ChEBI" id="CHEBI:58210"/>
        <dbReference type="ChEBI" id="CHEBI:72331"/>
    </reaction>
    <physiologicalReaction direction="left-to-right" evidence="9">
        <dbReference type="Rhea" id="RHEA:69836"/>
    </physiologicalReaction>
</comment>
<dbReference type="PROSITE" id="PS00086">
    <property type="entry name" value="CYTOCHROME_P450"/>
    <property type="match status" value="1"/>
</dbReference>
<comment type="similarity">
    <text evidence="14">Belongs to the cytochrome P450 family.</text>
</comment>
<name>A0AAP0IE31_9MAGN</name>
<dbReference type="CDD" id="cd11043">
    <property type="entry name" value="CYP90-like"/>
    <property type="match status" value="1"/>
</dbReference>
<keyword evidence="13 14" id="KW-0349">Heme</keyword>
<dbReference type="InterPro" id="IPR017972">
    <property type="entry name" value="Cyt_P450_CS"/>
</dbReference>
<evidence type="ECO:0000256" key="14">
    <source>
        <dbReference type="RuleBase" id="RU000461"/>
    </source>
</evidence>
<keyword evidence="15" id="KW-0732">Signal</keyword>
<dbReference type="EMBL" id="JBBNAF010000009">
    <property type="protein sequence ID" value="KAK9113585.1"/>
    <property type="molecule type" value="Genomic_DNA"/>
</dbReference>
<evidence type="ECO:0000256" key="8">
    <source>
        <dbReference type="ARBA" id="ARBA00037910"/>
    </source>
</evidence>
<dbReference type="GO" id="GO:0016705">
    <property type="term" value="F:oxidoreductase activity, acting on paired donors, with incorporation or reduction of molecular oxygen"/>
    <property type="evidence" value="ECO:0007669"/>
    <property type="project" value="InterPro"/>
</dbReference>
<dbReference type="PANTHER" id="PTHR24286:SF159">
    <property type="entry name" value="CYTOCHROME P450, FAMILY 724, SUBFAMILY A, POLYPEPTIDE 1"/>
    <property type="match status" value="1"/>
</dbReference>
<keyword evidence="7" id="KW-0472">Membrane</keyword>
<dbReference type="InterPro" id="IPR002401">
    <property type="entry name" value="Cyt_P450_E_grp-I"/>
</dbReference>
<dbReference type="GO" id="GO:0044550">
    <property type="term" value="P:secondary metabolite biosynthetic process"/>
    <property type="evidence" value="ECO:0007669"/>
    <property type="project" value="UniProtKB-ARBA"/>
</dbReference>
<dbReference type="GO" id="GO:0016020">
    <property type="term" value="C:membrane"/>
    <property type="evidence" value="ECO:0007669"/>
    <property type="project" value="UniProtKB-SubCell"/>
</dbReference>
<comment type="subcellular location">
    <subcellularLocation>
        <location evidence="1">Membrane</location>
    </subcellularLocation>
</comment>
<dbReference type="GO" id="GO:0004497">
    <property type="term" value="F:monooxygenase activity"/>
    <property type="evidence" value="ECO:0007669"/>
    <property type="project" value="UniProtKB-KW"/>
</dbReference>
<evidence type="ECO:0000256" key="13">
    <source>
        <dbReference type="PIRSR" id="PIRSR602401-1"/>
    </source>
</evidence>
<keyword evidence="14" id="KW-0560">Oxidoreductase</keyword>
<sequence length="464" mass="53396">MFELLLLFLLLSLPCVFLGLFFAKKHPENVPPGSMGWPLVGETLMFLKPHKSNSIGTFLQDHFTRYGKVFKSHLFGSPTIVSADCDLNSFVLQNEEKLFKCSYPKAVHEILGKSSMLLVEGDVHKRLRNVAICFTNICKSSPKYFYDIDKHVRETMASWKNRKEVILNKEAKKLTLDLMVKQILDLEPEHPSASRILEDFLTFMKGFISLPIYLPGTSYTKAVKARERICSTVKSILEERKVGLRDEKIDYLDVILSNESLIDEERVSTVLDLLLAGYDTTSVLIQIVVYFLGQSPKVLEHLKEEHQEIRKRKDTGPLNLEDYKQMEFTQNVIQEALRCGNIVKFVHRRALKDVYYKGYFIPSGWKVLPIATAIHLDPSNYTDPLKFNPWRWTGQEKEKTFAPFGGGLRLCPGADLGKIETAFFLHHLLLNFRFQTYDEDHPLAYPFVDFKRGLPIKIEPIETI</sequence>
<evidence type="ECO:0000256" key="3">
    <source>
        <dbReference type="ARBA" id="ARBA00022692"/>
    </source>
</evidence>
<reference evidence="16 17" key="1">
    <citation type="submission" date="2024-01" db="EMBL/GenBank/DDBJ databases">
        <title>Genome assemblies of Stephania.</title>
        <authorList>
            <person name="Yang L."/>
        </authorList>
    </citation>
    <scope>NUCLEOTIDE SEQUENCE [LARGE SCALE GENOMIC DNA]</scope>
    <source>
        <strain evidence="16">YNDBR</strain>
        <tissue evidence="16">Leaf</tissue>
    </source>
</reference>
<dbReference type="GO" id="GO:0016132">
    <property type="term" value="P:brassinosteroid biosynthetic process"/>
    <property type="evidence" value="ECO:0007669"/>
    <property type="project" value="TreeGrafter"/>
</dbReference>
<gene>
    <name evidence="16" type="ORF">Syun_020382</name>
</gene>
<keyword evidence="14" id="KW-0503">Monooxygenase</keyword>
<evidence type="ECO:0000256" key="7">
    <source>
        <dbReference type="ARBA" id="ARBA00023136"/>
    </source>
</evidence>
<comment type="pathway">
    <text evidence="8">Plant hormone biosynthesis; brassinosteroid biosynthesis.</text>
</comment>
<dbReference type="InterPro" id="IPR001128">
    <property type="entry name" value="Cyt_P450"/>
</dbReference>
<dbReference type="SUPFAM" id="SSF48264">
    <property type="entry name" value="Cytochrome P450"/>
    <property type="match status" value="1"/>
</dbReference>
<dbReference type="PRINTS" id="PR00463">
    <property type="entry name" value="EP450I"/>
</dbReference>
<dbReference type="Proteomes" id="UP001420932">
    <property type="component" value="Unassembled WGS sequence"/>
</dbReference>
<comment type="pathway">
    <text evidence="10">Steroid biosynthesis.</text>
</comment>
<dbReference type="GO" id="GO:0020037">
    <property type="term" value="F:heme binding"/>
    <property type="evidence" value="ECO:0007669"/>
    <property type="project" value="InterPro"/>
</dbReference>
<evidence type="ECO:0000313" key="16">
    <source>
        <dbReference type="EMBL" id="KAK9113585.1"/>
    </source>
</evidence>
<dbReference type="PANTHER" id="PTHR24286">
    <property type="entry name" value="CYTOCHROME P450 26"/>
    <property type="match status" value="1"/>
</dbReference>
<keyword evidence="3" id="KW-0812">Transmembrane</keyword>
<evidence type="ECO:0000256" key="15">
    <source>
        <dbReference type="SAM" id="SignalP"/>
    </source>
</evidence>
<evidence type="ECO:0000256" key="6">
    <source>
        <dbReference type="ARBA" id="ARBA00023004"/>
    </source>
</evidence>
<evidence type="ECO:0000256" key="10">
    <source>
        <dbReference type="ARBA" id="ARBA00060577"/>
    </source>
</evidence>
<feature type="binding site" description="axial binding residue" evidence="13">
    <location>
        <position position="411"/>
    </location>
    <ligand>
        <name>heme</name>
        <dbReference type="ChEBI" id="CHEBI:30413"/>
    </ligand>
    <ligandPart>
        <name>Fe</name>
        <dbReference type="ChEBI" id="CHEBI:18248"/>
    </ligandPart>
</feature>
<keyword evidence="17" id="KW-1185">Reference proteome</keyword>
<dbReference type="InterPro" id="IPR036396">
    <property type="entry name" value="Cyt_P450_sf"/>
</dbReference>
<evidence type="ECO:0000256" key="2">
    <source>
        <dbReference type="ARBA" id="ARBA00004972"/>
    </source>
</evidence>
<evidence type="ECO:0000256" key="4">
    <source>
        <dbReference type="ARBA" id="ARBA00022723"/>
    </source>
</evidence>
<dbReference type="FunFam" id="1.10.630.10:FF:000057">
    <property type="entry name" value="Cytochrome P450 724B1"/>
    <property type="match status" value="1"/>
</dbReference>
<dbReference type="GO" id="GO:0016125">
    <property type="term" value="P:sterol metabolic process"/>
    <property type="evidence" value="ECO:0007669"/>
    <property type="project" value="TreeGrafter"/>
</dbReference>
<comment type="caution">
    <text evidence="16">The sequence shown here is derived from an EMBL/GenBank/DDBJ whole genome shotgun (WGS) entry which is preliminary data.</text>
</comment>
<organism evidence="16 17">
    <name type="scientific">Stephania yunnanensis</name>
    <dbReference type="NCBI Taxonomy" id="152371"/>
    <lineage>
        <taxon>Eukaryota</taxon>
        <taxon>Viridiplantae</taxon>
        <taxon>Streptophyta</taxon>
        <taxon>Embryophyta</taxon>
        <taxon>Tracheophyta</taxon>
        <taxon>Spermatophyta</taxon>
        <taxon>Magnoliopsida</taxon>
        <taxon>Ranunculales</taxon>
        <taxon>Menispermaceae</taxon>
        <taxon>Menispermoideae</taxon>
        <taxon>Cissampelideae</taxon>
        <taxon>Stephania</taxon>
    </lineage>
</organism>
<feature type="signal peptide" evidence="15">
    <location>
        <begin position="1"/>
        <end position="19"/>
    </location>
</feature>
<protein>
    <recommendedName>
        <fullName evidence="11">Cytochrome P450 724B1</fullName>
    </recommendedName>
    <alternativeName>
        <fullName evidence="12">(22S)-22-hydroxycampesterol synthase</fullName>
    </alternativeName>
</protein>
<evidence type="ECO:0000256" key="9">
    <source>
        <dbReference type="ARBA" id="ARBA00052777"/>
    </source>
</evidence>
<dbReference type="GO" id="GO:0010268">
    <property type="term" value="P:brassinosteroid homeostasis"/>
    <property type="evidence" value="ECO:0007669"/>
    <property type="project" value="TreeGrafter"/>
</dbReference>
<evidence type="ECO:0000256" key="12">
    <source>
        <dbReference type="ARBA" id="ARBA00077474"/>
    </source>
</evidence>
<accession>A0AAP0IE31</accession>
<evidence type="ECO:0000256" key="5">
    <source>
        <dbReference type="ARBA" id="ARBA00022989"/>
    </source>
</evidence>
<keyword evidence="4 13" id="KW-0479">Metal-binding</keyword>
<feature type="chain" id="PRO_5042829970" description="Cytochrome P450 724B1" evidence="15">
    <location>
        <begin position="20"/>
        <end position="464"/>
    </location>
</feature>
<evidence type="ECO:0000256" key="11">
    <source>
        <dbReference type="ARBA" id="ARBA00067336"/>
    </source>
</evidence>